<dbReference type="STRING" id="1123010.SAMN02745724_02690"/>
<dbReference type="InterPro" id="IPR020103">
    <property type="entry name" value="PsdUridine_synth_cat_dom_sf"/>
</dbReference>
<keyword evidence="1" id="KW-0819">tRNA processing</keyword>
<evidence type="ECO:0000313" key="11">
    <source>
        <dbReference type="EMBL" id="SFC84798.1"/>
    </source>
</evidence>
<dbReference type="GO" id="GO:0160149">
    <property type="term" value="F:tRNA pseudouridine(65) synthase activity"/>
    <property type="evidence" value="ECO:0007669"/>
    <property type="project" value="UniProtKB-EC"/>
</dbReference>
<organism evidence="11 12">
    <name type="scientific">Pseudoalteromonas denitrificans DSM 6059</name>
    <dbReference type="NCBI Taxonomy" id="1123010"/>
    <lineage>
        <taxon>Bacteria</taxon>
        <taxon>Pseudomonadati</taxon>
        <taxon>Pseudomonadota</taxon>
        <taxon>Gammaproteobacteria</taxon>
        <taxon>Alteromonadales</taxon>
        <taxon>Pseudoalteromonadaceae</taxon>
        <taxon>Pseudoalteromonas</taxon>
    </lineage>
</organism>
<feature type="domain" description="Pseudouridine synthase RsuA/RluA-like" evidence="10">
    <location>
        <begin position="28"/>
        <end position="187"/>
    </location>
</feature>
<evidence type="ECO:0000256" key="4">
    <source>
        <dbReference type="ARBA" id="ARBA00037670"/>
    </source>
</evidence>
<evidence type="ECO:0000256" key="5">
    <source>
        <dbReference type="ARBA" id="ARBA00038943"/>
    </source>
</evidence>
<evidence type="ECO:0000256" key="7">
    <source>
        <dbReference type="ARBA" id="ARBA00041803"/>
    </source>
</evidence>
<dbReference type="EMBL" id="FOLO01000020">
    <property type="protein sequence ID" value="SFC84798.1"/>
    <property type="molecule type" value="Genomic_DNA"/>
</dbReference>
<evidence type="ECO:0000256" key="2">
    <source>
        <dbReference type="ARBA" id="ARBA00023235"/>
    </source>
</evidence>
<name>A0A1I1MNM1_9GAMM</name>
<comment type="function">
    <text evidence="4">Responsible for synthesis of pseudouridine from uracil-65 in transfer RNAs.</text>
</comment>
<proteinExistence type="predicted"/>
<evidence type="ECO:0000256" key="8">
    <source>
        <dbReference type="ARBA" id="ARBA00041975"/>
    </source>
</evidence>
<reference evidence="11 12" key="1">
    <citation type="submission" date="2016-10" db="EMBL/GenBank/DDBJ databases">
        <authorList>
            <person name="de Groot N.N."/>
        </authorList>
    </citation>
    <scope>NUCLEOTIDE SEQUENCE [LARGE SCALE GENOMIC DNA]</scope>
    <source>
        <strain evidence="11 12">DSM 6059</strain>
    </source>
</reference>
<dbReference type="AlphaFoldDB" id="A0A1I1MNM1"/>
<dbReference type="RefSeq" id="WP_245763824.1">
    <property type="nucleotide sequence ID" value="NZ_FOLO01000020.1"/>
</dbReference>
<dbReference type="SUPFAM" id="SSF55120">
    <property type="entry name" value="Pseudouridine synthase"/>
    <property type="match status" value="1"/>
</dbReference>
<keyword evidence="2" id="KW-0413">Isomerase</keyword>
<dbReference type="GO" id="GO:0008033">
    <property type="term" value="P:tRNA processing"/>
    <property type="evidence" value="ECO:0007669"/>
    <property type="project" value="UniProtKB-KW"/>
</dbReference>
<dbReference type="InterPro" id="IPR006145">
    <property type="entry name" value="PsdUridine_synth_RsuA/RluA"/>
</dbReference>
<evidence type="ECO:0000256" key="3">
    <source>
        <dbReference type="ARBA" id="ARBA00036607"/>
    </source>
</evidence>
<keyword evidence="12" id="KW-1185">Reference proteome</keyword>
<sequence>MDEILNTDANQEMIQKPELTILYQDEYFVAIDKPSGLLVHRSFLDKHETQFAMQMLRDQIGQHVYPVHRLDRPTSGVLLFALSSESARKVNEIFIAHQVQKRYLALVRGFAPEQKLLDKPLKEQLDKIADKHANQDKPAQSAITDFKCLYQASLDIPFGKYPSIRYSLVECFPKTGRKHQIRRHLNHLTHPIIGDVNHGDNKHNHFFREHFKLRRLMLFATNLNFKHPYSDEIINITASIDDEALTIFKKLGWPELESAYTKIK</sequence>
<accession>A0A1I1MNM1</accession>
<dbReference type="InterPro" id="IPR050188">
    <property type="entry name" value="RluA_PseudoU_synthase"/>
</dbReference>
<evidence type="ECO:0000313" key="12">
    <source>
        <dbReference type="Proteomes" id="UP000198862"/>
    </source>
</evidence>
<dbReference type="Proteomes" id="UP000198862">
    <property type="component" value="Unassembled WGS sequence"/>
</dbReference>
<dbReference type="NCBIfam" id="NF008321">
    <property type="entry name" value="PRK11112.1"/>
    <property type="match status" value="1"/>
</dbReference>
<dbReference type="PANTHER" id="PTHR21600">
    <property type="entry name" value="MITOCHONDRIAL RNA PSEUDOURIDINE SYNTHASE"/>
    <property type="match status" value="1"/>
</dbReference>
<protein>
    <recommendedName>
        <fullName evidence="6">tRNA pseudouridine synthase C</fullName>
        <ecNumber evidence="5">5.4.99.26</ecNumber>
    </recommendedName>
    <alternativeName>
        <fullName evidence="8">tRNA pseudouridine(65) synthase</fullName>
    </alternativeName>
    <alternativeName>
        <fullName evidence="9">tRNA pseudouridylate synthase C</fullName>
    </alternativeName>
    <alternativeName>
        <fullName evidence="7">tRNA-uridine isomerase C</fullName>
    </alternativeName>
</protein>
<dbReference type="EC" id="5.4.99.26" evidence="5"/>
<dbReference type="PANTHER" id="PTHR21600:SF56">
    <property type="entry name" value="TRNA PSEUDOURIDINE SYNTHASE C"/>
    <property type="match status" value="1"/>
</dbReference>
<evidence type="ECO:0000256" key="6">
    <source>
        <dbReference type="ARBA" id="ARBA00040675"/>
    </source>
</evidence>
<dbReference type="PROSITE" id="PS01129">
    <property type="entry name" value="PSI_RLU"/>
    <property type="match status" value="1"/>
</dbReference>
<evidence type="ECO:0000259" key="10">
    <source>
        <dbReference type="Pfam" id="PF00849"/>
    </source>
</evidence>
<dbReference type="InterPro" id="IPR006224">
    <property type="entry name" value="PsdUridine_synth_RluA-like_CS"/>
</dbReference>
<dbReference type="Gene3D" id="3.30.2350.10">
    <property type="entry name" value="Pseudouridine synthase"/>
    <property type="match status" value="1"/>
</dbReference>
<dbReference type="GO" id="GO:0000455">
    <property type="term" value="P:enzyme-directed rRNA pseudouridine synthesis"/>
    <property type="evidence" value="ECO:0007669"/>
    <property type="project" value="TreeGrafter"/>
</dbReference>
<dbReference type="GO" id="GO:0003723">
    <property type="term" value="F:RNA binding"/>
    <property type="evidence" value="ECO:0007669"/>
    <property type="project" value="InterPro"/>
</dbReference>
<comment type="catalytic activity">
    <reaction evidence="3">
        <text>uridine(65) in tRNA = pseudouridine(65) in tRNA</text>
        <dbReference type="Rhea" id="RHEA:42536"/>
        <dbReference type="Rhea" id="RHEA-COMP:10103"/>
        <dbReference type="Rhea" id="RHEA-COMP:10104"/>
        <dbReference type="ChEBI" id="CHEBI:65314"/>
        <dbReference type="ChEBI" id="CHEBI:65315"/>
        <dbReference type="EC" id="5.4.99.26"/>
    </reaction>
</comment>
<evidence type="ECO:0000256" key="1">
    <source>
        <dbReference type="ARBA" id="ARBA00022694"/>
    </source>
</evidence>
<dbReference type="CDD" id="cd02563">
    <property type="entry name" value="PseudoU_synth_TruC"/>
    <property type="match status" value="1"/>
</dbReference>
<evidence type="ECO:0000256" key="9">
    <source>
        <dbReference type="ARBA" id="ARBA00043049"/>
    </source>
</evidence>
<gene>
    <name evidence="11" type="ORF">SAMN02745724_02690</name>
</gene>
<dbReference type="Pfam" id="PF00849">
    <property type="entry name" value="PseudoU_synth_2"/>
    <property type="match status" value="1"/>
</dbReference>